<keyword evidence="2 4" id="KW-1133">Transmembrane helix</keyword>
<feature type="domain" description="Major facilitator superfamily (MFS) profile" evidence="5">
    <location>
        <begin position="1"/>
        <end position="144"/>
    </location>
</feature>
<feature type="transmembrane region" description="Helical" evidence="4">
    <location>
        <begin position="42"/>
        <end position="66"/>
    </location>
</feature>
<proteinExistence type="predicted"/>
<dbReference type="InterPro" id="IPR036259">
    <property type="entry name" value="MFS_trans_sf"/>
</dbReference>
<dbReference type="InterPro" id="IPR011701">
    <property type="entry name" value="MFS"/>
</dbReference>
<dbReference type="PANTHER" id="PTHR42910">
    <property type="entry name" value="TRANSPORTER SCO4007-RELATED"/>
    <property type="match status" value="1"/>
</dbReference>
<dbReference type="PANTHER" id="PTHR42910:SF1">
    <property type="entry name" value="MAJOR FACILITATOR SUPERFAMILY (MFS) PROFILE DOMAIN-CONTAINING PROTEIN"/>
    <property type="match status" value="1"/>
</dbReference>
<gene>
    <name evidence="6" type="ORF">RMR22_24460</name>
</gene>
<feature type="transmembrane region" description="Helical" evidence="4">
    <location>
        <begin position="114"/>
        <end position="135"/>
    </location>
</feature>
<evidence type="ECO:0000256" key="3">
    <source>
        <dbReference type="ARBA" id="ARBA00023136"/>
    </source>
</evidence>
<accession>A0AAW9FPM8</accession>
<dbReference type="EMBL" id="JAVRAF010000018">
    <property type="protein sequence ID" value="MDX8305399.1"/>
    <property type="molecule type" value="Genomic_DNA"/>
</dbReference>
<dbReference type="SUPFAM" id="SSF103473">
    <property type="entry name" value="MFS general substrate transporter"/>
    <property type="match status" value="1"/>
</dbReference>
<sequence>MGLFGLVGLAGAIAATCAGRLADRGHGRWTTGFSLAILLSSWGLIALLPVSMMLLLVGVVLMDLAVQAVHVTNLSAIVAFNPQKSGRLIGGYMVFYSVGSAVGAIAATTIYSRFGWMGISLVGAAFSAIALALWIKSEISERTN</sequence>
<dbReference type="Gene3D" id="1.20.1250.20">
    <property type="entry name" value="MFS general substrate transporter like domains"/>
    <property type="match status" value="1"/>
</dbReference>
<organism evidence="6">
    <name type="scientific">Agrobacterium rosae</name>
    <dbReference type="NCBI Taxonomy" id="1972867"/>
    <lineage>
        <taxon>Bacteria</taxon>
        <taxon>Pseudomonadati</taxon>
        <taxon>Pseudomonadota</taxon>
        <taxon>Alphaproteobacteria</taxon>
        <taxon>Hyphomicrobiales</taxon>
        <taxon>Rhizobiaceae</taxon>
        <taxon>Rhizobium/Agrobacterium group</taxon>
        <taxon>Agrobacterium</taxon>
    </lineage>
</organism>
<keyword evidence="1 4" id="KW-0812">Transmembrane</keyword>
<evidence type="ECO:0000256" key="4">
    <source>
        <dbReference type="SAM" id="Phobius"/>
    </source>
</evidence>
<dbReference type="RefSeq" id="WP_320203588.1">
    <property type="nucleotide sequence ID" value="NZ_CP192782.1"/>
</dbReference>
<comment type="caution">
    <text evidence="6">The sequence shown here is derived from an EMBL/GenBank/DDBJ whole genome shotgun (WGS) entry which is preliminary data.</text>
</comment>
<dbReference type="InterPro" id="IPR020846">
    <property type="entry name" value="MFS_dom"/>
</dbReference>
<evidence type="ECO:0000256" key="1">
    <source>
        <dbReference type="ARBA" id="ARBA00022692"/>
    </source>
</evidence>
<evidence type="ECO:0000313" key="6">
    <source>
        <dbReference type="EMBL" id="MDX8305399.1"/>
    </source>
</evidence>
<dbReference type="Pfam" id="PF07690">
    <property type="entry name" value="MFS_1"/>
    <property type="match status" value="1"/>
</dbReference>
<keyword evidence="3 4" id="KW-0472">Membrane</keyword>
<evidence type="ECO:0000259" key="5">
    <source>
        <dbReference type="PROSITE" id="PS50850"/>
    </source>
</evidence>
<evidence type="ECO:0000256" key="2">
    <source>
        <dbReference type="ARBA" id="ARBA00022989"/>
    </source>
</evidence>
<feature type="transmembrane region" description="Helical" evidence="4">
    <location>
        <begin position="87"/>
        <end position="108"/>
    </location>
</feature>
<protein>
    <submittedName>
        <fullName evidence="6">MFS transporter</fullName>
    </submittedName>
</protein>
<name>A0AAW9FPM8_9HYPH</name>
<dbReference type="PROSITE" id="PS50850">
    <property type="entry name" value="MFS"/>
    <property type="match status" value="1"/>
</dbReference>
<dbReference type="GO" id="GO:0022857">
    <property type="term" value="F:transmembrane transporter activity"/>
    <property type="evidence" value="ECO:0007669"/>
    <property type="project" value="InterPro"/>
</dbReference>
<reference evidence="6" key="1">
    <citation type="journal article" date="2023" name="Phytobiomes J">
        <title>Deciphering the key players within the bacterial microbiota associated with aerial crown gall tumors on rhododendron: Insights into the gallobiome.</title>
        <authorList>
            <person name="Kuzmanovic N."/>
            <person name="Nesme J."/>
            <person name="Wolf J."/>
            <person name="Neumann-Schaal M."/>
            <person name="Petersen J."/>
            <person name="Fernandez-Gnecco G."/>
            <person name="Sproeer C."/>
            <person name="Bunk B."/>
            <person name="Overmann J."/>
            <person name="Sorensen S.J."/>
            <person name="Idczak E."/>
            <person name="Smalla K."/>
        </authorList>
    </citation>
    <scope>NUCLEOTIDE SEQUENCE</scope>
    <source>
        <strain evidence="6">Rho-11.1</strain>
    </source>
</reference>
<dbReference type="AlphaFoldDB" id="A0AAW9FPM8"/>